<organism evidence="2 3">
    <name type="scientific">Bowmanella dokdonensis</name>
    <dbReference type="NCBI Taxonomy" id="751969"/>
    <lineage>
        <taxon>Bacteria</taxon>
        <taxon>Pseudomonadati</taxon>
        <taxon>Pseudomonadota</taxon>
        <taxon>Gammaproteobacteria</taxon>
        <taxon>Alteromonadales</taxon>
        <taxon>Alteromonadaceae</taxon>
        <taxon>Bowmanella</taxon>
    </lineage>
</organism>
<accession>A0A939DPM1</accession>
<dbReference type="Proteomes" id="UP000664654">
    <property type="component" value="Unassembled WGS sequence"/>
</dbReference>
<dbReference type="AlphaFoldDB" id="A0A939DPM1"/>
<keyword evidence="3" id="KW-1185">Reference proteome</keyword>
<keyword evidence="1" id="KW-0732">Signal</keyword>
<gene>
    <name evidence="2" type="ORF">J0A66_11875</name>
</gene>
<dbReference type="EMBL" id="JAFKCV010000006">
    <property type="protein sequence ID" value="MBN7825925.1"/>
    <property type="molecule type" value="Genomic_DNA"/>
</dbReference>
<feature type="signal peptide" evidence="1">
    <location>
        <begin position="1"/>
        <end position="20"/>
    </location>
</feature>
<comment type="caution">
    <text evidence="2">The sequence shown here is derived from an EMBL/GenBank/DDBJ whole genome shotgun (WGS) entry which is preliminary data.</text>
</comment>
<name>A0A939DPM1_9ALTE</name>
<evidence type="ECO:0000313" key="3">
    <source>
        <dbReference type="Proteomes" id="UP000664654"/>
    </source>
</evidence>
<proteinExistence type="predicted"/>
<protein>
    <submittedName>
        <fullName evidence="2">DUF4397 domain-containing protein</fullName>
    </submittedName>
</protein>
<evidence type="ECO:0000256" key="1">
    <source>
        <dbReference type="SAM" id="SignalP"/>
    </source>
</evidence>
<evidence type="ECO:0000313" key="2">
    <source>
        <dbReference type="EMBL" id="MBN7825925.1"/>
    </source>
</evidence>
<dbReference type="PROSITE" id="PS51257">
    <property type="entry name" value="PROKAR_LIPOPROTEIN"/>
    <property type="match status" value="1"/>
</dbReference>
<reference evidence="2" key="1">
    <citation type="submission" date="2021-03" db="EMBL/GenBank/DDBJ databases">
        <title>novel species isolated from a fishpond in China.</title>
        <authorList>
            <person name="Lu H."/>
            <person name="Cai Z."/>
        </authorList>
    </citation>
    <scope>NUCLEOTIDE SEQUENCE</scope>
    <source>
        <strain evidence="2">JCM 30855</strain>
    </source>
</reference>
<sequence length="452" mass="49633">MNLRILSLPLLVSSAFLLSACGGSSDSDSSYPEAYIQLYNGSANSASTLLYIDDVALGNASYGDATGLYTLDAGGAALSLKRTDASDKVVEIMSQDISLSDGHKSLYLMLGDYSDPELVEHKFERAELNDHFTLHALSAIPDKTYDLYVAEAGASLDDAHLMGALSFGELVEAQYWDGDADSADWNVDDYVVYLTEPGKTEILYESGTMAFNFETEYVMVIRSSAGASQNNLIVDLIINSTSVPSYKDIRAGAQYRFYNSLEAGIDLTATLKGNDVEQSIDVAARQLSDFSTVKYGDYQISASSEDAQWAFSNRLLTLNQGESKTVVLYKNAQDQLSSLAFEDSDLPQVYDHEVNVANLVKDYSNIDIYFVRQDETVETAEYKLLNLEFAESDDISLPSDYYEIIALYDDNSGNQTLLYRTQALAIEDEVSYVVSVEPDSSSASGYRVALLH</sequence>
<feature type="chain" id="PRO_5037604948" evidence="1">
    <location>
        <begin position="21"/>
        <end position="452"/>
    </location>
</feature>
<dbReference type="RefSeq" id="WP_206574041.1">
    <property type="nucleotide sequence ID" value="NZ_JAFKCV010000006.1"/>
</dbReference>